<dbReference type="InterPro" id="IPR035892">
    <property type="entry name" value="C2_domain_sf"/>
</dbReference>
<reference evidence="4" key="2">
    <citation type="journal article" date="2023" name="Science">
        <title>Genomic signatures of disease resistance in endangered staghorn corals.</title>
        <authorList>
            <person name="Vollmer S.V."/>
            <person name="Selwyn J.D."/>
            <person name="Despard B.A."/>
            <person name="Roesel C.L."/>
        </authorList>
    </citation>
    <scope>NUCLEOTIDE SEQUENCE</scope>
    <source>
        <strain evidence="4">K2</strain>
    </source>
</reference>
<dbReference type="GO" id="GO:0030424">
    <property type="term" value="C:axon"/>
    <property type="evidence" value="ECO:0007669"/>
    <property type="project" value="TreeGrafter"/>
</dbReference>
<keyword evidence="2" id="KW-1133">Transmembrane helix</keyword>
<dbReference type="PRINTS" id="PR00399">
    <property type="entry name" value="SYNAPTOTAGMN"/>
</dbReference>
<accession>A0AAD9QLY4</accession>
<dbReference type="GO" id="GO:0098793">
    <property type="term" value="C:presynapse"/>
    <property type="evidence" value="ECO:0007669"/>
    <property type="project" value="GOC"/>
</dbReference>
<feature type="domain" description="C2" evidence="3">
    <location>
        <begin position="284"/>
        <end position="417"/>
    </location>
</feature>
<evidence type="ECO:0000313" key="4">
    <source>
        <dbReference type="EMBL" id="KAK2563678.1"/>
    </source>
</evidence>
<dbReference type="EMBL" id="JARQWQ010000024">
    <property type="protein sequence ID" value="KAK2563678.1"/>
    <property type="molecule type" value="Genomic_DNA"/>
</dbReference>
<organism evidence="4 5">
    <name type="scientific">Acropora cervicornis</name>
    <name type="common">Staghorn coral</name>
    <dbReference type="NCBI Taxonomy" id="6130"/>
    <lineage>
        <taxon>Eukaryota</taxon>
        <taxon>Metazoa</taxon>
        <taxon>Cnidaria</taxon>
        <taxon>Anthozoa</taxon>
        <taxon>Hexacorallia</taxon>
        <taxon>Scleractinia</taxon>
        <taxon>Astrocoeniina</taxon>
        <taxon>Acroporidae</taxon>
        <taxon>Acropora</taxon>
    </lineage>
</organism>
<reference evidence="4" key="1">
    <citation type="journal article" date="2023" name="G3 (Bethesda)">
        <title>Whole genome assembly and annotation of the endangered Caribbean coral Acropora cervicornis.</title>
        <authorList>
            <person name="Selwyn J.D."/>
            <person name="Vollmer S.V."/>
        </authorList>
    </citation>
    <scope>NUCLEOTIDE SEQUENCE</scope>
    <source>
        <strain evidence="4">K2</strain>
    </source>
</reference>
<sequence>MGGPQNVFVFRAAKLDFFFFFIQSAAIISANIVTAIASFVSLGSIIFFCAWCYKCWKGSGDEKDGSTESDYDSSSDSQVYGIPGHKYRAYPKYASLSEGSPPAKKLDSQGYQQMKFSHPPTQEYDLQAPQPDVTKIMIPPEPPLIETSPRTEDLGKIFFSISYDSDEMVLLLKILKATGLPAKDFSGTSDPFVKILLLPDKKHKMETRIKRKNLSPTWNEVFRFEGFAHSKLLSRTLYLQVLDYDRFSRNDPIGEIEIPLSDVDLGPTILTFCKDLQPCKRQEHLGDLLISMMYQPTNNRIVVVVMKAMKLKKMDIIGSCDPYVKIYSIYGEKRLDKKKTTIKRRNKDPVWNESFFFHVPVDKVRDIRIVVTVMDFDRVTQNEMIGQVILGYRTTGTSLRHWTEMMGNPRKAVAQWHRLQIY</sequence>
<dbReference type="GO" id="GO:0005886">
    <property type="term" value="C:plasma membrane"/>
    <property type="evidence" value="ECO:0007669"/>
    <property type="project" value="TreeGrafter"/>
</dbReference>
<dbReference type="InterPro" id="IPR001565">
    <property type="entry name" value="Synaptotagmin"/>
</dbReference>
<dbReference type="GO" id="GO:0030276">
    <property type="term" value="F:clathrin binding"/>
    <property type="evidence" value="ECO:0007669"/>
    <property type="project" value="TreeGrafter"/>
</dbReference>
<dbReference type="Proteomes" id="UP001249851">
    <property type="component" value="Unassembled WGS sequence"/>
</dbReference>
<dbReference type="GO" id="GO:0005544">
    <property type="term" value="F:calcium-dependent phospholipid binding"/>
    <property type="evidence" value="ECO:0007669"/>
    <property type="project" value="InterPro"/>
</dbReference>
<dbReference type="GO" id="GO:0048791">
    <property type="term" value="P:calcium ion-regulated exocytosis of neurotransmitter"/>
    <property type="evidence" value="ECO:0007669"/>
    <property type="project" value="TreeGrafter"/>
</dbReference>
<dbReference type="GO" id="GO:0070382">
    <property type="term" value="C:exocytic vesicle"/>
    <property type="evidence" value="ECO:0007669"/>
    <property type="project" value="TreeGrafter"/>
</dbReference>
<dbReference type="PANTHER" id="PTHR10024:SF344">
    <property type="entry name" value="SYNAPTOTAGMIN-7"/>
    <property type="match status" value="1"/>
</dbReference>
<keyword evidence="5" id="KW-1185">Reference proteome</keyword>
<keyword evidence="2" id="KW-0812">Transmembrane</keyword>
<dbReference type="GO" id="GO:0005509">
    <property type="term" value="F:calcium ion binding"/>
    <property type="evidence" value="ECO:0007669"/>
    <property type="project" value="TreeGrafter"/>
</dbReference>
<keyword evidence="2" id="KW-0472">Membrane</keyword>
<feature type="domain" description="C2" evidence="3">
    <location>
        <begin position="153"/>
        <end position="273"/>
    </location>
</feature>
<dbReference type="InterPro" id="IPR000008">
    <property type="entry name" value="C2_dom"/>
</dbReference>
<feature type="transmembrane region" description="Helical" evidence="2">
    <location>
        <begin position="20"/>
        <end position="53"/>
    </location>
</feature>
<proteinExistence type="predicted"/>
<dbReference type="GO" id="GO:0006906">
    <property type="term" value="P:vesicle fusion"/>
    <property type="evidence" value="ECO:0007669"/>
    <property type="project" value="TreeGrafter"/>
</dbReference>
<keyword evidence="1" id="KW-0677">Repeat</keyword>
<dbReference type="FunFam" id="2.60.40.150:FF:000140">
    <property type="entry name" value="synaptotagmin-7 isoform X1"/>
    <property type="match status" value="1"/>
</dbReference>
<dbReference type="Gene3D" id="2.60.40.150">
    <property type="entry name" value="C2 domain"/>
    <property type="match status" value="2"/>
</dbReference>
<dbReference type="AlphaFoldDB" id="A0AAD9QLY4"/>
<dbReference type="SMART" id="SM00239">
    <property type="entry name" value="C2"/>
    <property type="match status" value="2"/>
</dbReference>
<dbReference type="PANTHER" id="PTHR10024">
    <property type="entry name" value="SYNAPTOTAGMIN"/>
    <property type="match status" value="1"/>
</dbReference>
<dbReference type="GO" id="GO:0000149">
    <property type="term" value="F:SNARE binding"/>
    <property type="evidence" value="ECO:0007669"/>
    <property type="project" value="TreeGrafter"/>
</dbReference>
<name>A0AAD9QLY4_ACRCE</name>
<evidence type="ECO:0000256" key="1">
    <source>
        <dbReference type="ARBA" id="ARBA00022737"/>
    </source>
</evidence>
<dbReference type="PROSITE" id="PS50004">
    <property type="entry name" value="C2"/>
    <property type="match status" value="2"/>
</dbReference>
<evidence type="ECO:0000259" key="3">
    <source>
        <dbReference type="PROSITE" id="PS50004"/>
    </source>
</evidence>
<dbReference type="FunFam" id="2.60.40.150:FF:000039">
    <property type="entry name" value="Synaptotagmin 11"/>
    <property type="match status" value="1"/>
</dbReference>
<protein>
    <submittedName>
        <fullName evidence="4">Synaptotagmin-7</fullName>
    </submittedName>
</protein>
<dbReference type="CDD" id="cd08386">
    <property type="entry name" value="C2A_Synaptotagmin-7"/>
    <property type="match status" value="1"/>
</dbReference>
<evidence type="ECO:0000313" key="5">
    <source>
        <dbReference type="Proteomes" id="UP001249851"/>
    </source>
</evidence>
<dbReference type="Pfam" id="PF00168">
    <property type="entry name" value="C2"/>
    <property type="match status" value="2"/>
</dbReference>
<evidence type="ECO:0000256" key="2">
    <source>
        <dbReference type="SAM" id="Phobius"/>
    </source>
</evidence>
<dbReference type="SUPFAM" id="SSF49562">
    <property type="entry name" value="C2 domain (Calcium/lipid-binding domain, CaLB)"/>
    <property type="match status" value="2"/>
</dbReference>
<dbReference type="GO" id="GO:0001786">
    <property type="term" value="F:phosphatidylserine binding"/>
    <property type="evidence" value="ECO:0007669"/>
    <property type="project" value="TreeGrafter"/>
</dbReference>
<dbReference type="PRINTS" id="PR00360">
    <property type="entry name" value="C2DOMAIN"/>
</dbReference>
<dbReference type="InterPro" id="IPR037732">
    <property type="entry name" value="C2A_Synaptotagmin-7"/>
</dbReference>
<comment type="caution">
    <text evidence="4">The sequence shown here is derived from an EMBL/GenBank/DDBJ whole genome shotgun (WGS) entry which is preliminary data.</text>
</comment>
<gene>
    <name evidence="4" type="ORF">P5673_012656</name>
</gene>